<evidence type="ECO:0008006" key="4">
    <source>
        <dbReference type="Google" id="ProtNLM"/>
    </source>
</evidence>
<proteinExistence type="predicted"/>
<dbReference type="OrthoDB" id="7217987at2"/>
<name>A0A511XCF5_9PROT</name>
<keyword evidence="3" id="KW-1185">Reference proteome</keyword>
<organism evidence="2 3">
    <name type="scientific">Acetobacter nitrogenifigens DSM 23921 = NBRC 105050</name>
    <dbReference type="NCBI Taxonomy" id="1120919"/>
    <lineage>
        <taxon>Bacteria</taxon>
        <taxon>Pseudomonadati</taxon>
        <taxon>Pseudomonadota</taxon>
        <taxon>Alphaproteobacteria</taxon>
        <taxon>Acetobacterales</taxon>
        <taxon>Acetobacteraceae</taxon>
        <taxon>Acetobacter</taxon>
    </lineage>
</organism>
<gene>
    <name evidence="2" type="ORF">ANI02nite_25300</name>
</gene>
<reference evidence="2 3" key="1">
    <citation type="submission" date="2019-07" db="EMBL/GenBank/DDBJ databases">
        <title>Whole genome shotgun sequence of Acetobacter nitrogenifigens NBRC 105050.</title>
        <authorList>
            <person name="Hosoyama A."/>
            <person name="Uohara A."/>
            <person name="Ohji S."/>
            <person name="Ichikawa N."/>
        </authorList>
    </citation>
    <scope>NUCLEOTIDE SEQUENCE [LARGE SCALE GENOMIC DNA]</scope>
    <source>
        <strain evidence="2 3">NBRC 105050</strain>
    </source>
</reference>
<sequence length="575" mass="61230">MTSIVCSPNGENVRRGRYACGVALIAVAASFCGEGEARAASSGNVDVQALAELVKAQARQIHDLQARLDLVEKRSTPASAKSSSASAGKPKTAYAATTMVAPAVLPPVVAPPQASSSVVATVNQPVVNEARPTFRIANDSSNMFTTRHVYPLIAAPPGTYGAISAMPSNSSPVYGVESSIPSAARTTTVGGLVLNWGKGLPEFTTPDGHYAFRVRGRVLADYGAAFGSRFGGQNVSRTALRAARIGIEGRARQLSWVFETDFSGNQVQIVSAFATWSDKMAGHLVEYTLGNKFNERGFDGSTGSDQTVFLDRDLVANAILPVKGWYGLGGAYKIFGKSWHVAAQITGDDVNSSNTTNNVRDDLTYELRSHWIPWRSKDALIHLGAWGFYEDVKPAASFSQNVRLMARTDDAFSAYLGPTVPLANSLAGGLELFGIWKNAWALAEGGVRSMKFRDLSGGGRGTEKAASAQTGIFLTGETPNYFAHTGQWATPRVLNPVPDGGVGAWEVAARADWLDASDVPTGARAWTVTLGVNWYLVNYARLMLNYTHAHVSNKTGSYIGETGGNMIGMRAGITF</sequence>
<dbReference type="InterPro" id="IPR010870">
    <property type="entry name" value="Porin_O/P"/>
</dbReference>
<comment type="caution">
    <text evidence="2">The sequence shown here is derived from an EMBL/GenBank/DDBJ whole genome shotgun (WGS) entry which is preliminary data.</text>
</comment>
<dbReference type="RefSeq" id="WP_026398278.1">
    <property type="nucleotide sequence ID" value="NZ_AUBI01000010.1"/>
</dbReference>
<dbReference type="EMBL" id="BJYF01000019">
    <property type="protein sequence ID" value="GEN60646.1"/>
    <property type="molecule type" value="Genomic_DNA"/>
</dbReference>
<evidence type="ECO:0000313" key="2">
    <source>
        <dbReference type="EMBL" id="GEN60646.1"/>
    </source>
</evidence>
<dbReference type="Pfam" id="PF07396">
    <property type="entry name" value="Porin_O_P"/>
    <property type="match status" value="1"/>
</dbReference>
<dbReference type="Proteomes" id="UP000321635">
    <property type="component" value="Unassembled WGS sequence"/>
</dbReference>
<feature type="coiled-coil region" evidence="1">
    <location>
        <begin position="47"/>
        <end position="74"/>
    </location>
</feature>
<dbReference type="AlphaFoldDB" id="A0A511XCF5"/>
<keyword evidence="1" id="KW-0175">Coiled coil</keyword>
<evidence type="ECO:0000313" key="3">
    <source>
        <dbReference type="Proteomes" id="UP000321635"/>
    </source>
</evidence>
<protein>
    <recommendedName>
        <fullName evidence="4">Porin</fullName>
    </recommendedName>
</protein>
<evidence type="ECO:0000256" key="1">
    <source>
        <dbReference type="SAM" id="Coils"/>
    </source>
</evidence>
<dbReference type="InterPro" id="IPR023614">
    <property type="entry name" value="Porin_dom_sf"/>
</dbReference>
<dbReference type="Gene3D" id="2.40.160.10">
    <property type="entry name" value="Porin"/>
    <property type="match status" value="1"/>
</dbReference>
<dbReference type="STRING" id="1120919.GCA_000429165_02629"/>
<accession>A0A511XCF5</accession>